<evidence type="ECO:0000313" key="2">
    <source>
        <dbReference type="EMBL" id="MBK9984229.1"/>
    </source>
</evidence>
<feature type="transmembrane region" description="Helical" evidence="1">
    <location>
        <begin position="59"/>
        <end position="81"/>
    </location>
</feature>
<keyword evidence="1" id="KW-0472">Membrane</keyword>
<feature type="transmembrane region" description="Helical" evidence="1">
    <location>
        <begin position="20"/>
        <end position="39"/>
    </location>
</feature>
<accession>A0A9D7T0R2</accession>
<protein>
    <submittedName>
        <fullName evidence="2">DUF3810 family protein</fullName>
    </submittedName>
</protein>
<dbReference type="EMBL" id="JADKGY010000029">
    <property type="protein sequence ID" value="MBK9984229.1"/>
    <property type="molecule type" value="Genomic_DNA"/>
</dbReference>
<proteinExistence type="predicted"/>
<evidence type="ECO:0000256" key="1">
    <source>
        <dbReference type="SAM" id="Phobius"/>
    </source>
</evidence>
<organism evidence="2 3">
    <name type="scientific">Candidatus Opimibacter skivensis</name>
    <dbReference type="NCBI Taxonomy" id="2982028"/>
    <lineage>
        <taxon>Bacteria</taxon>
        <taxon>Pseudomonadati</taxon>
        <taxon>Bacteroidota</taxon>
        <taxon>Saprospiria</taxon>
        <taxon>Saprospirales</taxon>
        <taxon>Saprospiraceae</taxon>
        <taxon>Candidatus Opimibacter</taxon>
    </lineage>
</organism>
<dbReference type="Proteomes" id="UP000808337">
    <property type="component" value="Unassembled WGS sequence"/>
</dbReference>
<dbReference type="InterPro" id="IPR024294">
    <property type="entry name" value="DUF3810"/>
</dbReference>
<reference evidence="2 3" key="1">
    <citation type="submission" date="2020-10" db="EMBL/GenBank/DDBJ databases">
        <title>Connecting structure to function with the recovery of over 1000 high-quality activated sludge metagenome-assembled genomes encoding full-length rRNA genes using long-read sequencing.</title>
        <authorList>
            <person name="Singleton C.M."/>
            <person name="Petriglieri F."/>
            <person name="Kristensen J.M."/>
            <person name="Kirkegaard R.H."/>
            <person name="Michaelsen T.Y."/>
            <person name="Andersen M.H."/>
            <person name="Karst S.M."/>
            <person name="Dueholm M.S."/>
            <person name="Nielsen P.H."/>
            <person name="Albertsen M."/>
        </authorList>
    </citation>
    <scope>NUCLEOTIDE SEQUENCE [LARGE SCALE GENOMIC DNA]</scope>
    <source>
        <strain evidence="2">Ribe_18-Q3-R11-54_MAXAC.273</strain>
    </source>
</reference>
<feature type="transmembrane region" description="Helical" evidence="1">
    <location>
        <begin position="93"/>
        <end position="114"/>
    </location>
</feature>
<keyword evidence="1" id="KW-0812">Transmembrane</keyword>
<name>A0A9D7T0R2_9BACT</name>
<dbReference type="Pfam" id="PF12725">
    <property type="entry name" value="DUF3810"/>
    <property type="match status" value="1"/>
</dbReference>
<keyword evidence="1" id="KW-1133">Transmembrane helix</keyword>
<dbReference type="AlphaFoldDB" id="A0A9D7T0R2"/>
<evidence type="ECO:0000313" key="3">
    <source>
        <dbReference type="Proteomes" id="UP000808337"/>
    </source>
</evidence>
<comment type="caution">
    <text evidence="2">The sequence shown here is derived from an EMBL/GenBank/DDBJ whole genome shotgun (WGS) entry which is preliminary data.</text>
</comment>
<sequence length="357" mass="41065">MDKSSKSYIIFKKLHSRSLVWIGLALIAIFLSDILHSSFVDRFYYQGIFEWIRIAYDTLLGWSPIPMLYIVVAIILVRIIFWMRSRKKGMLYLITKAIGGIAFLIFIFYFAWGFNYNQTSLQKRLGYNLKDVTQQDIEVEYQRATLELQKAAEELPSLLKTDESISALKISDNDLRPDVEKALAELGIPNKGRVRVRQIWPPGLLLRWSTAGIYIPQAFEGHIDDGLLSVQKPFTIAHEMAHGYGVTDEGACNFIAWLACIESKNPWVRFGGAFTYWRYAASEMPGDSIEQELKIISPVVLRSLSLIRKNDEKYPDLLPKIRDAIYSNYLKHHGVEGGLRSYNYVVMMVVEYLRKKG</sequence>
<gene>
    <name evidence="2" type="ORF">IPP15_17970</name>
</gene>